<feature type="modified residue" description="4-aspartylphosphate" evidence="3">
    <location>
        <position position="56"/>
    </location>
</feature>
<comment type="catalytic activity">
    <reaction evidence="2">
        <text>2 GTP = 3',3'-c-di-GMP + 2 diphosphate</text>
        <dbReference type="Rhea" id="RHEA:24898"/>
        <dbReference type="ChEBI" id="CHEBI:33019"/>
        <dbReference type="ChEBI" id="CHEBI:37565"/>
        <dbReference type="ChEBI" id="CHEBI:58805"/>
        <dbReference type="EC" id="2.7.7.65"/>
    </reaction>
</comment>
<organism evidence="6 7">
    <name type="scientific">Tabrizicola piscis</name>
    <dbReference type="NCBI Taxonomy" id="2494374"/>
    <lineage>
        <taxon>Bacteria</taxon>
        <taxon>Pseudomonadati</taxon>
        <taxon>Pseudomonadota</taxon>
        <taxon>Alphaproteobacteria</taxon>
        <taxon>Rhodobacterales</taxon>
        <taxon>Paracoccaceae</taxon>
        <taxon>Tabrizicola</taxon>
    </lineage>
</organism>
<dbReference type="AlphaFoldDB" id="A0A3S8U9H4"/>
<dbReference type="FunFam" id="3.30.70.270:FF:000001">
    <property type="entry name" value="Diguanylate cyclase domain protein"/>
    <property type="match status" value="1"/>
</dbReference>
<dbReference type="SMART" id="SM00267">
    <property type="entry name" value="GGDEF"/>
    <property type="match status" value="1"/>
</dbReference>
<dbReference type="GO" id="GO:0052621">
    <property type="term" value="F:diguanylate cyclase activity"/>
    <property type="evidence" value="ECO:0007669"/>
    <property type="project" value="UniProtKB-EC"/>
</dbReference>
<dbReference type="Gene3D" id="3.40.50.2300">
    <property type="match status" value="1"/>
</dbReference>
<dbReference type="GO" id="GO:0000160">
    <property type="term" value="P:phosphorelay signal transduction system"/>
    <property type="evidence" value="ECO:0007669"/>
    <property type="project" value="InterPro"/>
</dbReference>
<evidence type="ECO:0000313" key="7">
    <source>
        <dbReference type="Proteomes" id="UP000282002"/>
    </source>
</evidence>
<evidence type="ECO:0000313" key="6">
    <source>
        <dbReference type="EMBL" id="AZL60238.1"/>
    </source>
</evidence>
<dbReference type="PROSITE" id="PS50110">
    <property type="entry name" value="RESPONSE_REGULATORY"/>
    <property type="match status" value="1"/>
</dbReference>
<dbReference type="InterPro" id="IPR001789">
    <property type="entry name" value="Sig_transdc_resp-reg_receiver"/>
</dbReference>
<gene>
    <name evidence="6" type="ORF">EI545_16255</name>
</gene>
<dbReference type="GO" id="GO:0005886">
    <property type="term" value="C:plasma membrane"/>
    <property type="evidence" value="ECO:0007669"/>
    <property type="project" value="TreeGrafter"/>
</dbReference>
<dbReference type="OrthoDB" id="9812260at2"/>
<keyword evidence="7" id="KW-1185">Reference proteome</keyword>
<dbReference type="GO" id="GO:1902201">
    <property type="term" value="P:negative regulation of bacterial-type flagellum-dependent cell motility"/>
    <property type="evidence" value="ECO:0007669"/>
    <property type="project" value="TreeGrafter"/>
</dbReference>
<keyword evidence="3" id="KW-0597">Phosphoprotein</keyword>
<dbReference type="GO" id="GO:0043709">
    <property type="term" value="P:cell adhesion involved in single-species biofilm formation"/>
    <property type="evidence" value="ECO:0007669"/>
    <property type="project" value="TreeGrafter"/>
</dbReference>
<dbReference type="SMART" id="SM00448">
    <property type="entry name" value="REC"/>
    <property type="match status" value="1"/>
</dbReference>
<dbReference type="InterPro" id="IPR000160">
    <property type="entry name" value="GGDEF_dom"/>
</dbReference>
<evidence type="ECO:0000256" key="1">
    <source>
        <dbReference type="ARBA" id="ARBA00012528"/>
    </source>
</evidence>
<evidence type="ECO:0000256" key="2">
    <source>
        <dbReference type="ARBA" id="ARBA00034247"/>
    </source>
</evidence>
<feature type="domain" description="Response regulatory" evidence="4">
    <location>
        <begin position="4"/>
        <end position="123"/>
    </location>
</feature>
<feature type="domain" description="GGDEF" evidence="5">
    <location>
        <begin position="323"/>
        <end position="456"/>
    </location>
</feature>
<evidence type="ECO:0000259" key="4">
    <source>
        <dbReference type="PROSITE" id="PS50110"/>
    </source>
</evidence>
<dbReference type="Pfam" id="PF00072">
    <property type="entry name" value="Response_reg"/>
    <property type="match status" value="1"/>
</dbReference>
<dbReference type="PANTHER" id="PTHR45138:SF9">
    <property type="entry name" value="DIGUANYLATE CYCLASE DGCM-RELATED"/>
    <property type="match status" value="1"/>
</dbReference>
<protein>
    <recommendedName>
        <fullName evidence="1">diguanylate cyclase</fullName>
        <ecNumber evidence="1">2.7.7.65</ecNumber>
    </recommendedName>
</protein>
<dbReference type="SUPFAM" id="SSF52172">
    <property type="entry name" value="CheY-like"/>
    <property type="match status" value="2"/>
</dbReference>
<dbReference type="InterPro" id="IPR050469">
    <property type="entry name" value="Diguanylate_Cyclase"/>
</dbReference>
<evidence type="ECO:0000259" key="5">
    <source>
        <dbReference type="PROSITE" id="PS50887"/>
    </source>
</evidence>
<dbReference type="Gene3D" id="3.30.70.270">
    <property type="match status" value="1"/>
</dbReference>
<name>A0A3S8U9H4_9RHOB</name>
<reference evidence="6 7" key="1">
    <citation type="submission" date="2018-12" db="EMBL/GenBank/DDBJ databases">
        <title>Complete genome sequencing of Tabrizicola sp. K13M18.</title>
        <authorList>
            <person name="Bae J.-W."/>
        </authorList>
    </citation>
    <scope>NUCLEOTIDE SEQUENCE [LARGE SCALE GENOMIC DNA]</scope>
    <source>
        <strain evidence="6 7">K13M18</strain>
    </source>
</reference>
<dbReference type="EC" id="2.7.7.65" evidence="1"/>
<dbReference type="EMBL" id="CP034328">
    <property type="protein sequence ID" value="AZL60238.1"/>
    <property type="molecule type" value="Genomic_DNA"/>
</dbReference>
<accession>A0A3S8U9H4</accession>
<evidence type="ECO:0000256" key="3">
    <source>
        <dbReference type="PROSITE-ProRule" id="PRU00169"/>
    </source>
</evidence>
<dbReference type="Proteomes" id="UP000282002">
    <property type="component" value="Chromosome"/>
</dbReference>
<dbReference type="CDD" id="cd01949">
    <property type="entry name" value="GGDEF"/>
    <property type="match status" value="1"/>
</dbReference>
<dbReference type="InterPro" id="IPR029787">
    <property type="entry name" value="Nucleotide_cyclase"/>
</dbReference>
<dbReference type="SUPFAM" id="SSF55073">
    <property type="entry name" value="Nucleotide cyclase"/>
    <property type="match status" value="1"/>
</dbReference>
<proteinExistence type="predicted"/>
<dbReference type="PANTHER" id="PTHR45138">
    <property type="entry name" value="REGULATORY COMPONENTS OF SENSORY TRANSDUCTION SYSTEM"/>
    <property type="match status" value="1"/>
</dbReference>
<dbReference type="InterPro" id="IPR043128">
    <property type="entry name" value="Rev_trsase/Diguanyl_cyclase"/>
</dbReference>
<dbReference type="RefSeq" id="WP_125326430.1">
    <property type="nucleotide sequence ID" value="NZ_CP034328.1"/>
</dbReference>
<dbReference type="Pfam" id="PF00990">
    <property type="entry name" value="GGDEF"/>
    <property type="match status" value="1"/>
</dbReference>
<dbReference type="NCBIfam" id="TIGR00254">
    <property type="entry name" value="GGDEF"/>
    <property type="match status" value="1"/>
</dbReference>
<dbReference type="InterPro" id="IPR011006">
    <property type="entry name" value="CheY-like_superfamily"/>
</dbReference>
<dbReference type="KEGG" id="taw:EI545_16255"/>
<dbReference type="PROSITE" id="PS50887">
    <property type="entry name" value="GGDEF"/>
    <property type="match status" value="1"/>
</dbReference>
<sequence length="458" mass="48831">MTGRILIVDDVATNRIVYRARLAAAFYEPVLANDGATCLQIAQSGVGPRPDLILLDLHLPDMSGHDVLRSLRSDPRSRDIPVIVLTASQDAAARLAAFAAGADDVIVKPAADRVLLARVRNLMRSNAEFSAEAVLQGAGFAEAPIHFEPPGTLALVASVPDATKDLQAALSGLMRDRLVTLTRTQALAEAASPGRVAGADVFLLAEDENGPECALRLLSELKSHQATRHAAVCLLLRARTPDAAAMAFDLGADDVVAHAVPAAELALRLRSLVRRKRNGDRQRARMQDSLRLALVDPLTGLYNRRYIAPHLSTIAARATETGGVFAVMVVDLDRFKRVNDQHGHAAGDLVLVEVARRLTANLRDSDLLARIGGEEFLIVLPDSSLTDARHVAERLCHAVEERPIRLPSGQGLTVTVSIGVAVSGGEVSVEAVVEQADLALLDSKGAGRNQVTFRLSAA</sequence>